<keyword evidence="2" id="KW-1185">Reference proteome</keyword>
<reference evidence="1" key="2">
    <citation type="submission" date="2025-08" db="UniProtKB">
        <authorList>
            <consortium name="Ensembl"/>
        </authorList>
    </citation>
    <scope>IDENTIFICATION</scope>
</reference>
<dbReference type="Proteomes" id="UP001501920">
    <property type="component" value="Chromosome 17"/>
</dbReference>
<reference evidence="1" key="3">
    <citation type="submission" date="2025-09" db="UniProtKB">
        <authorList>
            <consortium name="Ensembl"/>
        </authorList>
    </citation>
    <scope>IDENTIFICATION</scope>
</reference>
<dbReference type="GeneTree" id="ENSGT00940000177065"/>
<evidence type="ECO:0000313" key="2">
    <source>
        <dbReference type="Proteomes" id="UP001501920"/>
    </source>
</evidence>
<proteinExistence type="predicted"/>
<protein>
    <submittedName>
        <fullName evidence="1">Uncharacterized protein</fullName>
    </submittedName>
</protein>
<accession>A0A3B4CRG9</accession>
<reference evidence="1 2" key="1">
    <citation type="submission" date="2020-10" db="EMBL/GenBank/DDBJ databases">
        <title>Pygocentrus nattereri (red-bellied piranha) genome, fPygNat1, primary haplotype.</title>
        <authorList>
            <person name="Myers G."/>
            <person name="Meyer A."/>
            <person name="Karagic N."/>
            <person name="Pippel M."/>
            <person name="Winkler S."/>
            <person name="Tracey A."/>
            <person name="Wood J."/>
            <person name="Formenti G."/>
            <person name="Howe K."/>
            <person name="Fedrigo O."/>
            <person name="Jarvis E.D."/>
        </authorList>
    </citation>
    <scope>NUCLEOTIDE SEQUENCE [LARGE SCALE GENOMIC DNA]</scope>
</reference>
<sequence length="146" mass="16647">MFSYAVLCGLRNDLLTPAVRFIPCVTPLLGPSPAMESSDSCLGFTTPDPRERRAEMERYAIAHTVNNVSNQTCSDQSELVLLVPNFFFLYVSPREEKAHHSFEELVHELDGNRAEMGRMMSTGMKLNYRHHTYPHMLSKKNQAEKL</sequence>
<name>A0A3B4CRG9_PYGNA</name>
<organism evidence="1 2">
    <name type="scientific">Pygocentrus nattereri</name>
    <name type="common">Red-bellied piranha</name>
    <dbReference type="NCBI Taxonomy" id="42514"/>
    <lineage>
        <taxon>Eukaryota</taxon>
        <taxon>Metazoa</taxon>
        <taxon>Chordata</taxon>
        <taxon>Craniata</taxon>
        <taxon>Vertebrata</taxon>
        <taxon>Euteleostomi</taxon>
        <taxon>Actinopterygii</taxon>
        <taxon>Neopterygii</taxon>
        <taxon>Teleostei</taxon>
        <taxon>Ostariophysi</taxon>
        <taxon>Characiformes</taxon>
        <taxon>Characoidei</taxon>
        <taxon>Pygocentrus</taxon>
    </lineage>
</organism>
<dbReference type="AlphaFoldDB" id="A0A3B4CRG9"/>
<dbReference type="Ensembl" id="ENSPNAT00000021703.2">
    <property type="protein sequence ID" value="ENSPNAP00000013943.2"/>
    <property type="gene ID" value="ENSPNAG00000019843.2"/>
</dbReference>
<evidence type="ECO:0000313" key="1">
    <source>
        <dbReference type="Ensembl" id="ENSPNAP00000013943.2"/>
    </source>
</evidence>
<dbReference type="OMA" id="IKLRHHH"/>